<dbReference type="EMBL" id="CAJPDR010001136">
    <property type="protein sequence ID" value="CAF9943603.1"/>
    <property type="molecule type" value="Genomic_DNA"/>
</dbReference>
<organism evidence="5 6">
    <name type="scientific">Alectoria fallacina</name>
    <dbReference type="NCBI Taxonomy" id="1903189"/>
    <lineage>
        <taxon>Eukaryota</taxon>
        <taxon>Fungi</taxon>
        <taxon>Dikarya</taxon>
        <taxon>Ascomycota</taxon>
        <taxon>Pezizomycotina</taxon>
        <taxon>Lecanoromycetes</taxon>
        <taxon>OSLEUM clade</taxon>
        <taxon>Lecanoromycetidae</taxon>
        <taxon>Lecanorales</taxon>
        <taxon>Lecanorineae</taxon>
        <taxon>Parmeliaceae</taxon>
        <taxon>Alectoria</taxon>
    </lineage>
</organism>
<keyword evidence="3" id="KW-0862">Zinc</keyword>
<evidence type="ECO:0000259" key="4">
    <source>
        <dbReference type="PROSITE" id="PS51891"/>
    </source>
</evidence>
<name>A0A8H3JA32_9LECA</name>
<proteinExistence type="inferred from homology"/>
<dbReference type="InterPro" id="IPR006913">
    <property type="entry name" value="CENP-V/GFA"/>
</dbReference>
<keyword evidence="2" id="KW-0479">Metal-binding</keyword>
<evidence type="ECO:0000256" key="2">
    <source>
        <dbReference type="ARBA" id="ARBA00022723"/>
    </source>
</evidence>
<dbReference type="AlphaFoldDB" id="A0A8H3JA32"/>
<protein>
    <recommendedName>
        <fullName evidence="4">CENP-V/GFA domain-containing protein</fullName>
    </recommendedName>
</protein>
<dbReference type="OrthoDB" id="2993351at2759"/>
<accession>A0A8H3JA32</accession>
<sequence length="275" mass="30509">MAEPILETYHGNCHCGAFKFSVKLPELKQKGYLWVFPSSFVVEKGEGTLKDYLFSNKTTTHKFCPICGTSVMGQIHNEAQTIGINVRRALFINHESEFGFDTDGQVRTLRDFDEDKLEITHSNGASVEPHYVPPNTSDVSDSTESAKCYRGSCHCGKITYDVQSKPLEEVGVLKCNCSICSRNAALWIYPSEKDVELRGEDHLTVYRFARKASGHAFCSTCGVSVVNNFEHPEGKVIAFMDGKLPVNARTINGIDLKAIKVNKANGKALAPLYEM</sequence>
<evidence type="ECO:0000256" key="3">
    <source>
        <dbReference type="ARBA" id="ARBA00022833"/>
    </source>
</evidence>
<dbReference type="PROSITE" id="PS51891">
    <property type="entry name" value="CENP_V_GFA"/>
    <property type="match status" value="1"/>
</dbReference>
<dbReference type="InterPro" id="IPR011057">
    <property type="entry name" value="Mss4-like_sf"/>
</dbReference>
<gene>
    <name evidence="5" type="ORF">ALECFALPRED_000748</name>
</gene>
<comment type="caution">
    <text evidence="5">The sequence shown here is derived from an EMBL/GenBank/DDBJ whole genome shotgun (WGS) entry which is preliminary data.</text>
</comment>
<evidence type="ECO:0000256" key="1">
    <source>
        <dbReference type="ARBA" id="ARBA00005495"/>
    </source>
</evidence>
<dbReference type="Pfam" id="PF04828">
    <property type="entry name" value="GFA"/>
    <property type="match status" value="1"/>
</dbReference>
<dbReference type="GO" id="GO:0016846">
    <property type="term" value="F:carbon-sulfur lyase activity"/>
    <property type="evidence" value="ECO:0007669"/>
    <property type="project" value="InterPro"/>
</dbReference>
<comment type="similarity">
    <text evidence="1">Belongs to the Gfa family.</text>
</comment>
<dbReference type="PANTHER" id="PTHR28620">
    <property type="entry name" value="CENTROMERE PROTEIN V"/>
    <property type="match status" value="1"/>
</dbReference>
<dbReference type="InterPro" id="IPR052355">
    <property type="entry name" value="CENP-V-like"/>
</dbReference>
<dbReference type="SUPFAM" id="SSF51316">
    <property type="entry name" value="Mss4-like"/>
    <property type="match status" value="2"/>
</dbReference>
<reference evidence="5" key="1">
    <citation type="submission" date="2021-03" db="EMBL/GenBank/DDBJ databases">
        <authorList>
            <person name="Tagirdzhanova G."/>
        </authorList>
    </citation>
    <scope>NUCLEOTIDE SEQUENCE</scope>
</reference>
<evidence type="ECO:0000313" key="6">
    <source>
        <dbReference type="Proteomes" id="UP000664203"/>
    </source>
</evidence>
<dbReference type="GO" id="GO:0046872">
    <property type="term" value="F:metal ion binding"/>
    <property type="evidence" value="ECO:0007669"/>
    <property type="project" value="UniProtKB-KW"/>
</dbReference>
<feature type="domain" description="CENP-V/GFA" evidence="4">
    <location>
        <begin position="149"/>
        <end position="270"/>
    </location>
</feature>
<dbReference type="PANTHER" id="PTHR28620:SF1">
    <property type="entry name" value="CENP-V_GFA DOMAIN-CONTAINING PROTEIN"/>
    <property type="match status" value="1"/>
</dbReference>
<keyword evidence="6" id="KW-1185">Reference proteome</keyword>
<evidence type="ECO:0000313" key="5">
    <source>
        <dbReference type="EMBL" id="CAF9943603.1"/>
    </source>
</evidence>
<dbReference type="Gene3D" id="2.170.150.70">
    <property type="match status" value="2"/>
</dbReference>
<dbReference type="Proteomes" id="UP000664203">
    <property type="component" value="Unassembled WGS sequence"/>
</dbReference>